<dbReference type="Gene3D" id="1.20.1290.10">
    <property type="entry name" value="AhpD-like"/>
    <property type="match status" value="1"/>
</dbReference>
<dbReference type="InterPro" id="IPR029032">
    <property type="entry name" value="AhpD-like"/>
</dbReference>
<reference evidence="2 3" key="1">
    <citation type="submission" date="2021-08" db="EMBL/GenBank/DDBJ databases">
        <authorList>
            <person name="Peeters C."/>
        </authorList>
    </citation>
    <scope>NUCLEOTIDE SEQUENCE [LARGE SCALE GENOMIC DNA]</scope>
    <source>
        <strain evidence="2 3">LMG 23992</strain>
    </source>
</reference>
<comment type="caution">
    <text evidence="2">The sequence shown here is derived from an EMBL/GenBank/DDBJ whole genome shotgun (WGS) entry which is preliminary data.</text>
</comment>
<accession>A0ABN7ZK45</accession>
<evidence type="ECO:0000313" key="3">
    <source>
        <dbReference type="Proteomes" id="UP000727654"/>
    </source>
</evidence>
<feature type="region of interest" description="Disordered" evidence="1">
    <location>
        <begin position="1"/>
        <end position="34"/>
    </location>
</feature>
<organism evidence="2 3">
    <name type="scientific">Cupriavidus laharis</name>
    <dbReference type="NCBI Taxonomy" id="151654"/>
    <lineage>
        <taxon>Bacteria</taxon>
        <taxon>Pseudomonadati</taxon>
        <taxon>Pseudomonadota</taxon>
        <taxon>Betaproteobacteria</taxon>
        <taxon>Burkholderiales</taxon>
        <taxon>Burkholderiaceae</taxon>
        <taxon>Cupriavidus</taxon>
    </lineage>
</organism>
<sequence>MGAGTAARTEILNPPRTVTTAMNQAPTPEGGATPPDLIDAVTGLQPGSATHALRHKRDKVVAATQGSHDALFDPALPGLTLAERLLVAMYAARLTPSPKLAAHYRARLTAAGADAAAIAIADQGTPADAADPRLRAMLAFTRTLIEKPVEGDKAALEALPAAGLSTPAVVTLAQLIAFLSYQVRLVAGLDALKALNDNAGAQA</sequence>
<proteinExistence type="predicted"/>
<evidence type="ECO:0008006" key="4">
    <source>
        <dbReference type="Google" id="ProtNLM"/>
    </source>
</evidence>
<dbReference type="SUPFAM" id="SSF69118">
    <property type="entry name" value="AhpD-like"/>
    <property type="match status" value="1"/>
</dbReference>
<gene>
    <name evidence="2" type="ORF">LMG23992_05432</name>
</gene>
<name>A0ABN7ZK45_9BURK</name>
<keyword evidence="3" id="KW-1185">Reference proteome</keyword>
<dbReference type="InterPro" id="IPR023982">
    <property type="entry name" value="CHP04029_CMD-like"/>
</dbReference>
<feature type="compositionally biased region" description="Polar residues" evidence="1">
    <location>
        <begin position="16"/>
        <end position="26"/>
    </location>
</feature>
<dbReference type="EMBL" id="CAJZAI010000028">
    <property type="protein sequence ID" value="CAG9185091.1"/>
    <property type="molecule type" value="Genomic_DNA"/>
</dbReference>
<protein>
    <recommendedName>
        <fullName evidence="4">CMD domain protein</fullName>
    </recommendedName>
</protein>
<dbReference type="NCBIfam" id="TIGR04029">
    <property type="entry name" value="CMD_Avi_7170"/>
    <property type="match status" value="1"/>
</dbReference>
<evidence type="ECO:0000256" key="1">
    <source>
        <dbReference type="SAM" id="MobiDB-lite"/>
    </source>
</evidence>
<dbReference type="Proteomes" id="UP000727654">
    <property type="component" value="Unassembled WGS sequence"/>
</dbReference>
<evidence type="ECO:0000313" key="2">
    <source>
        <dbReference type="EMBL" id="CAG9185091.1"/>
    </source>
</evidence>